<organism evidence="6 7">
    <name type="scientific">Enterovirga rhinocerotis</name>
    <dbReference type="NCBI Taxonomy" id="1339210"/>
    <lineage>
        <taxon>Bacteria</taxon>
        <taxon>Pseudomonadati</taxon>
        <taxon>Pseudomonadota</taxon>
        <taxon>Alphaproteobacteria</taxon>
        <taxon>Hyphomicrobiales</taxon>
        <taxon>Methylobacteriaceae</taxon>
        <taxon>Enterovirga</taxon>
    </lineage>
</organism>
<evidence type="ECO:0000256" key="2">
    <source>
        <dbReference type="ARBA" id="ARBA00012000"/>
    </source>
</evidence>
<dbReference type="Gene3D" id="1.10.1670.40">
    <property type="match status" value="1"/>
</dbReference>
<dbReference type="GO" id="GO:0043916">
    <property type="term" value="F:DNA-7-methylguanine glycosylase activity"/>
    <property type="evidence" value="ECO:0007669"/>
    <property type="project" value="TreeGrafter"/>
</dbReference>
<keyword evidence="4" id="KW-0234">DNA repair</keyword>
<protein>
    <recommendedName>
        <fullName evidence="2">DNA-3-methyladenine glycosylase II</fullName>
        <ecNumber evidence="2">3.2.2.21</ecNumber>
    </recommendedName>
</protein>
<dbReference type="Gene3D" id="1.10.340.30">
    <property type="entry name" value="Hypothetical protein, domain 2"/>
    <property type="match status" value="1"/>
</dbReference>
<evidence type="ECO:0000313" key="6">
    <source>
        <dbReference type="EMBL" id="TDR87354.1"/>
    </source>
</evidence>
<dbReference type="Proteomes" id="UP000295122">
    <property type="component" value="Unassembled WGS sequence"/>
</dbReference>
<evidence type="ECO:0000256" key="3">
    <source>
        <dbReference type="ARBA" id="ARBA00022763"/>
    </source>
</evidence>
<dbReference type="GO" id="GO:0032131">
    <property type="term" value="F:alkylated DNA binding"/>
    <property type="evidence" value="ECO:0007669"/>
    <property type="project" value="TreeGrafter"/>
</dbReference>
<accession>A0A4R7BP76</accession>
<dbReference type="AlphaFoldDB" id="A0A4R7BP76"/>
<comment type="caution">
    <text evidence="6">The sequence shown here is derived from an EMBL/GenBank/DDBJ whole genome shotgun (WGS) entry which is preliminary data.</text>
</comment>
<dbReference type="EC" id="3.2.2.21" evidence="2"/>
<proteinExistence type="predicted"/>
<evidence type="ECO:0000313" key="7">
    <source>
        <dbReference type="Proteomes" id="UP000295122"/>
    </source>
</evidence>
<keyword evidence="3" id="KW-0227">DNA damage</keyword>
<dbReference type="GO" id="GO:0006307">
    <property type="term" value="P:DNA alkylation repair"/>
    <property type="evidence" value="ECO:0007669"/>
    <property type="project" value="TreeGrafter"/>
</dbReference>
<dbReference type="GO" id="GO:0032993">
    <property type="term" value="C:protein-DNA complex"/>
    <property type="evidence" value="ECO:0007669"/>
    <property type="project" value="TreeGrafter"/>
</dbReference>
<dbReference type="InterPro" id="IPR051912">
    <property type="entry name" value="Alkylbase_DNA_Glycosylase/TA"/>
</dbReference>
<dbReference type="PANTHER" id="PTHR43003">
    <property type="entry name" value="DNA-3-METHYLADENINE GLYCOSYLASE"/>
    <property type="match status" value="1"/>
</dbReference>
<dbReference type="RefSeq" id="WP_133774208.1">
    <property type="nucleotide sequence ID" value="NZ_SNZR01000016.1"/>
</dbReference>
<feature type="domain" description="HhH-GPD" evidence="5">
    <location>
        <begin position="50"/>
        <end position="203"/>
    </location>
</feature>
<name>A0A4R7BP76_9HYPH</name>
<dbReference type="InterPro" id="IPR011257">
    <property type="entry name" value="DNA_glycosylase"/>
</dbReference>
<dbReference type="GO" id="GO:0008725">
    <property type="term" value="F:DNA-3-methyladenine glycosylase activity"/>
    <property type="evidence" value="ECO:0007669"/>
    <property type="project" value="TreeGrafter"/>
</dbReference>
<comment type="catalytic activity">
    <reaction evidence="1">
        <text>Hydrolysis of alkylated DNA, releasing 3-methyladenine, 3-methylguanine, 7-methylguanine and 7-methyladenine.</text>
        <dbReference type="EC" id="3.2.2.21"/>
    </reaction>
</comment>
<dbReference type="InterPro" id="IPR003265">
    <property type="entry name" value="HhH-GPD_domain"/>
</dbReference>
<dbReference type="PANTHER" id="PTHR43003:SF13">
    <property type="entry name" value="DNA-3-METHYLADENINE GLYCOSYLASE 2"/>
    <property type="match status" value="1"/>
</dbReference>
<dbReference type="GO" id="GO:0005737">
    <property type="term" value="C:cytoplasm"/>
    <property type="evidence" value="ECO:0007669"/>
    <property type="project" value="TreeGrafter"/>
</dbReference>
<evidence type="ECO:0000256" key="4">
    <source>
        <dbReference type="ARBA" id="ARBA00023204"/>
    </source>
</evidence>
<dbReference type="Pfam" id="PF00730">
    <property type="entry name" value="HhH-GPD"/>
    <property type="match status" value="1"/>
</dbReference>
<evidence type="ECO:0000259" key="5">
    <source>
        <dbReference type="SMART" id="SM00478"/>
    </source>
</evidence>
<keyword evidence="7" id="KW-1185">Reference proteome</keyword>
<dbReference type="GO" id="GO:0006285">
    <property type="term" value="P:base-excision repair, AP site formation"/>
    <property type="evidence" value="ECO:0007669"/>
    <property type="project" value="TreeGrafter"/>
</dbReference>
<dbReference type="EMBL" id="SNZR01000016">
    <property type="protein sequence ID" value="TDR87354.1"/>
    <property type="molecule type" value="Genomic_DNA"/>
</dbReference>
<dbReference type="CDD" id="cd00056">
    <property type="entry name" value="ENDO3c"/>
    <property type="match status" value="1"/>
</dbReference>
<reference evidence="6 7" key="1">
    <citation type="submission" date="2019-03" db="EMBL/GenBank/DDBJ databases">
        <title>Genomic Encyclopedia of Type Strains, Phase IV (KMG-IV): sequencing the most valuable type-strain genomes for metagenomic binning, comparative biology and taxonomic classification.</title>
        <authorList>
            <person name="Goeker M."/>
        </authorList>
    </citation>
    <scope>NUCLEOTIDE SEQUENCE [LARGE SCALE GENOMIC DNA]</scope>
    <source>
        <strain evidence="6 7">DSM 25903</strain>
    </source>
</reference>
<gene>
    <name evidence="6" type="ORF">EV668_4435</name>
</gene>
<evidence type="ECO:0000256" key="1">
    <source>
        <dbReference type="ARBA" id="ARBA00000086"/>
    </source>
</evidence>
<dbReference type="SMART" id="SM00478">
    <property type="entry name" value="ENDO3c"/>
    <property type="match status" value="1"/>
</dbReference>
<dbReference type="OrthoDB" id="9785929at2"/>
<dbReference type="SUPFAM" id="SSF48150">
    <property type="entry name" value="DNA-glycosylase"/>
    <property type="match status" value="1"/>
</dbReference>
<sequence length="213" mass="22702">MLLDSPDAMAHGTRVLAQQDPLMRRLAAELGAPPLRKREPGFEGLAQIVVGQQVSTASAAAIWARCRVELAPLLPETVAAAPDERFRAAGLSRPKVRTLRNVAAAVLSGDLPLDRLHEIDADAAHARLTAIGGIGPWTADVYLLFCLGHPDAFAAGDLALQEAARHAAGLEARPDAKALLAMAEAWRPWRGVAAGLLWAHYRRVKSRDGILAA</sequence>